<dbReference type="Pfam" id="PF21948">
    <property type="entry name" value="LplA-B_cat"/>
    <property type="match status" value="1"/>
</dbReference>
<evidence type="ECO:0000259" key="5">
    <source>
        <dbReference type="PROSITE" id="PS51733"/>
    </source>
</evidence>
<evidence type="ECO:0000256" key="1">
    <source>
        <dbReference type="ARBA" id="ARBA00004821"/>
    </source>
</evidence>
<dbReference type="InterPro" id="IPR020605">
    <property type="entry name" value="Octanoyltransferase_CS"/>
</dbReference>
<dbReference type="PANTHER" id="PTHR10993">
    <property type="entry name" value="OCTANOYLTRANSFERASE"/>
    <property type="match status" value="1"/>
</dbReference>
<dbReference type="CDD" id="cd16444">
    <property type="entry name" value="LipB"/>
    <property type="match status" value="1"/>
</dbReference>
<name>A0A381WRI1_9ZZZZ</name>
<organism evidence="6">
    <name type="scientific">marine metagenome</name>
    <dbReference type="NCBI Taxonomy" id="408172"/>
    <lineage>
        <taxon>unclassified sequences</taxon>
        <taxon>metagenomes</taxon>
        <taxon>ecological metagenomes</taxon>
    </lineage>
</organism>
<dbReference type="InterPro" id="IPR000544">
    <property type="entry name" value="Octanoyltransferase"/>
</dbReference>
<dbReference type="Gene3D" id="3.30.930.10">
    <property type="entry name" value="Bira Bifunctional Protein, Domain 2"/>
    <property type="match status" value="1"/>
</dbReference>
<accession>A0A381WRI1</accession>
<feature type="non-terminal residue" evidence="6">
    <location>
        <position position="140"/>
    </location>
</feature>
<dbReference type="PROSITE" id="PS51733">
    <property type="entry name" value="BPL_LPL_CATALYTIC"/>
    <property type="match status" value="1"/>
</dbReference>
<gene>
    <name evidence="6" type="ORF">METZ01_LOCUS107391</name>
</gene>
<dbReference type="PROSITE" id="PS01313">
    <property type="entry name" value="LIPB"/>
    <property type="match status" value="1"/>
</dbReference>
<evidence type="ECO:0000256" key="3">
    <source>
        <dbReference type="ARBA" id="ARBA00022679"/>
    </source>
</evidence>
<reference evidence="6" key="1">
    <citation type="submission" date="2018-05" db="EMBL/GenBank/DDBJ databases">
        <authorList>
            <person name="Lanie J.A."/>
            <person name="Ng W.-L."/>
            <person name="Kazmierczak K.M."/>
            <person name="Andrzejewski T.M."/>
            <person name="Davidsen T.M."/>
            <person name="Wayne K.J."/>
            <person name="Tettelin H."/>
            <person name="Glass J.I."/>
            <person name="Rusch D."/>
            <person name="Podicherti R."/>
            <person name="Tsui H.-C.T."/>
            <person name="Winkler M.E."/>
        </authorList>
    </citation>
    <scope>NUCLEOTIDE SEQUENCE</scope>
</reference>
<evidence type="ECO:0000313" key="6">
    <source>
        <dbReference type="EMBL" id="SVA54537.1"/>
    </source>
</evidence>
<evidence type="ECO:0000256" key="2">
    <source>
        <dbReference type="ARBA" id="ARBA00012334"/>
    </source>
</evidence>
<dbReference type="AlphaFoldDB" id="A0A381WRI1"/>
<dbReference type="InterPro" id="IPR045864">
    <property type="entry name" value="aa-tRNA-synth_II/BPL/LPL"/>
</dbReference>
<dbReference type="GO" id="GO:0009249">
    <property type="term" value="P:protein lipoylation"/>
    <property type="evidence" value="ECO:0007669"/>
    <property type="project" value="InterPro"/>
</dbReference>
<comment type="pathway">
    <text evidence="1">Protein modification; protein lipoylation via endogenous pathway; protein N(6)-(lipoyl)lysine from octanoyl-[acyl-carrier-protein]: step 1/2.</text>
</comment>
<keyword evidence="3" id="KW-0808">Transferase</keyword>
<sequence>MSNGVAVKPFVGRDLGLRPLPDVWAKMQRFTDERLPESADEVWFVQHPKVFTLGLSADSSHLLSPGDIPVVKIDRGGQVTYHGPGQLVVYVMLDLRRLNMGVRSLVEALEGAVIETVSGYGVEAYGRRDAPGVYVQGRKL</sequence>
<feature type="domain" description="BPL/LPL catalytic" evidence="5">
    <location>
        <begin position="36"/>
        <end position="140"/>
    </location>
</feature>
<keyword evidence="4" id="KW-0012">Acyltransferase</keyword>
<dbReference type="PANTHER" id="PTHR10993:SF7">
    <property type="entry name" value="LIPOYLTRANSFERASE 2, MITOCHONDRIAL-RELATED"/>
    <property type="match status" value="1"/>
</dbReference>
<dbReference type="PIRSF" id="PIRSF016262">
    <property type="entry name" value="LPLase"/>
    <property type="match status" value="1"/>
</dbReference>
<evidence type="ECO:0000256" key="4">
    <source>
        <dbReference type="ARBA" id="ARBA00023315"/>
    </source>
</evidence>
<dbReference type="NCBIfam" id="TIGR00214">
    <property type="entry name" value="lipB"/>
    <property type="match status" value="1"/>
</dbReference>
<dbReference type="InterPro" id="IPR004143">
    <property type="entry name" value="BPL_LPL_catalytic"/>
</dbReference>
<dbReference type="SUPFAM" id="SSF55681">
    <property type="entry name" value="Class II aaRS and biotin synthetases"/>
    <property type="match status" value="1"/>
</dbReference>
<dbReference type="UniPathway" id="UPA00538">
    <property type="reaction ID" value="UER00592"/>
</dbReference>
<protein>
    <recommendedName>
        <fullName evidence="2">lipoyl(octanoyl) transferase</fullName>
        <ecNumber evidence="2">2.3.1.181</ecNumber>
    </recommendedName>
</protein>
<dbReference type="EMBL" id="UINC01012495">
    <property type="protein sequence ID" value="SVA54537.1"/>
    <property type="molecule type" value="Genomic_DNA"/>
</dbReference>
<dbReference type="EC" id="2.3.1.181" evidence="2"/>
<proteinExistence type="predicted"/>
<dbReference type="GO" id="GO:0033819">
    <property type="term" value="F:lipoyl(octanoyl) transferase activity"/>
    <property type="evidence" value="ECO:0007669"/>
    <property type="project" value="UniProtKB-EC"/>
</dbReference>